<dbReference type="InterPro" id="IPR036236">
    <property type="entry name" value="Znf_C2H2_sf"/>
</dbReference>
<feature type="region of interest" description="Disordered" evidence="10">
    <location>
        <begin position="84"/>
        <end position="115"/>
    </location>
</feature>
<dbReference type="PROSITE" id="PS50157">
    <property type="entry name" value="ZINC_FINGER_C2H2_2"/>
    <property type="match status" value="3"/>
</dbReference>
<dbReference type="GO" id="GO:0005634">
    <property type="term" value="C:nucleus"/>
    <property type="evidence" value="ECO:0007669"/>
    <property type="project" value="UniProtKB-SubCell"/>
</dbReference>
<evidence type="ECO:0000256" key="10">
    <source>
        <dbReference type="SAM" id="MobiDB-lite"/>
    </source>
</evidence>
<evidence type="ECO:0000256" key="4">
    <source>
        <dbReference type="ARBA" id="ARBA00022771"/>
    </source>
</evidence>
<protein>
    <recommendedName>
        <fullName evidence="11">C2H2-type domain-containing protein</fullName>
    </recommendedName>
</protein>
<evidence type="ECO:0000256" key="8">
    <source>
        <dbReference type="ARBA" id="ARBA00023242"/>
    </source>
</evidence>
<comment type="caution">
    <text evidence="12">The sequence shown here is derived from an EMBL/GenBank/DDBJ whole genome shotgun (WGS) entry which is preliminary data.</text>
</comment>
<dbReference type="GO" id="GO:0000981">
    <property type="term" value="F:DNA-binding transcription factor activity, RNA polymerase II-specific"/>
    <property type="evidence" value="ECO:0007669"/>
    <property type="project" value="TreeGrafter"/>
</dbReference>
<evidence type="ECO:0000256" key="7">
    <source>
        <dbReference type="ARBA" id="ARBA00023163"/>
    </source>
</evidence>
<keyword evidence="8" id="KW-0539">Nucleus</keyword>
<feature type="domain" description="C2H2-type" evidence="11">
    <location>
        <begin position="265"/>
        <end position="289"/>
    </location>
</feature>
<name>A0AAD1XN53_EUPCR</name>
<keyword evidence="2" id="KW-0479">Metal-binding</keyword>
<feature type="compositionally biased region" description="Basic and acidic residues" evidence="10">
    <location>
        <begin position="101"/>
        <end position="110"/>
    </location>
</feature>
<dbReference type="FunFam" id="3.30.160.60:FF:000130">
    <property type="entry name" value="Spalt-like transcription factor 4"/>
    <property type="match status" value="1"/>
</dbReference>
<dbReference type="Gene3D" id="3.30.160.60">
    <property type="entry name" value="Classic Zinc Finger"/>
    <property type="match status" value="2"/>
</dbReference>
<dbReference type="InterPro" id="IPR013087">
    <property type="entry name" value="Znf_C2H2_type"/>
</dbReference>
<reference evidence="12" key="1">
    <citation type="submission" date="2023-07" db="EMBL/GenBank/DDBJ databases">
        <authorList>
            <consortium name="AG Swart"/>
            <person name="Singh M."/>
            <person name="Singh A."/>
            <person name="Seah K."/>
            <person name="Emmerich C."/>
        </authorList>
    </citation>
    <scope>NUCLEOTIDE SEQUENCE</scope>
    <source>
        <strain evidence="12">DP1</strain>
    </source>
</reference>
<evidence type="ECO:0000256" key="2">
    <source>
        <dbReference type="ARBA" id="ARBA00022723"/>
    </source>
</evidence>
<accession>A0AAD1XN53</accession>
<feature type="domain" description="C2H2-type" evidence="11">
    <location>
        <begin position="202"/>
        <end position="231"/>
    </location>
</feature>
<evidence type="ECO:0000313" key="13">
    <source>
        <dbReference type="Proteomes" id="UP001295684"/>
    </source>
</evidence>
<dbReference type="Pfam" id="PF00096">
    <property type="entry name" value="zf-C2H2"/>
    <property type="match status" value="2"/>
</dbReference>
<keyword evidence="13" id="KW-1185">Reference proteome</keyword>
<dbReference type="PANTHER" id="PTHR23235">
    <property type="entry name" value="KRUEPPEL-LIKE TRANSCRIPTION FACTOR"/>
    <property type="match status" value="1"/>
</dbReference>
<organism evidence="12 13">
    <name type="scientific">Euplotes crassus</name>
    <dbReference type="NCBI Taxonomy" id="5936"/>
    <lineage>
        <taxon>Eukaryota</taxon>
        <taxon>Sar</taxon>
        <taxon>Alveolata</taxon>
        <taxon>Ciliophora</taxon>
        <taxon>Intramacronucleata</taxon>
        <taxon>Spirotrichea</taxon>
        <taxon>Hypotrichia</taxon>
        <taxon>Euplotida</taxon>
        <taxon>Euplotidae</taxon>
        <taxon>Moneuplotes</taxon>
    </lineage>
</organism>
<dbReference type="SUPFAM" id="SSF57667">
    <property type="entry name" value="beta-beta-alpha zinc fingers"/>
    <property type="match status" value="1"/>
</dbReference>
<feature type="region of interest" description="Disordered" evidence="10">
    <location>
        <begin position="151"/>
        <end position="179"/>
    </location>
</feature>
<keyword evidence="7" id="KW-0804">Transcription</keyword>
<evidence type="ECO:0000256" key="3">
    <source>
        <dbReference type="ARBA" id="ARBA00022737"/>
    </source>
</evidence>
<evidence type="ECO:0000256" key="1">
    <source>
        <dbReference type="ARBA" id="ARBA00004123"/>
    </source>
</evidence>
<feature type="region of interest" description="Disordered" evidence="10">
    <location>
        <begin position="1"/>
        <end position="20"/>
    </location>
</feature>
<dbReference type="GO" id="GO:0000978">
    <property type="term" value="F:RNA polymerase II cis-regulatory region sequence-specific DNA binding"/>
    <property type="evidence" value="ECO:0007669"/>
    <property type="project" value="TreeGrafter"/>
</dbReference>
<sequence length="289" mass="33808">MENNQGDLQTSEDKSIRKNSDSNCFEATLKNYEDILMRLNRINVPTINVKPKFEAENVPPLLSITPIHEHNFLFPQAEPLAKGKLSDLPLDNKRRLQPIDNEEKGDKSKESTPGPDKAFFHFTFNNFIVPIGGSKPSLDFCENFAEKLKDSSLENNENKEDSKEENKKPADEDSQDIDPLKGHQYELKFEYNPESKRSRRVIICKYENCNKEFVKTWNIVDHFRIHTKENPFKCKICDKDFTQKGNLKKHLKKHKNEVAEDIQKFKCEKCECKYSSEFNLRLHMRKEGH</sequence>
<proteinExistence type="predicted"/>
<keyword evidence="6" id="KW-0805">Transcription regulation</keyword>
<dbReference type="EMBL" id="CAMPGE010017499">
    <property type="protein sequence ID" value="CAI2375973.1"/>
    <property type="molecule type" value="Genomic_DNA"/>
</dbReference>
<evidence type="ECO:0000256" key="9">
    <source>
        <dbReference type="PROSITE-ProRule" id="PRU00042"/>
    </source>
</evidence>
<keyword evidence="3" id="KW-0677">Repeat</keyword>
<dbReference type="Proteomes" id="UP001295684">
    <property type="component" value="Unassembled WGS sequence"/>
</dbReference>
<feature type="compositionally biased region" description="Basic and acidic residues" evidence="10">
    <location>
        <begin position="11"/>
        <end position="20"/>
    </location>
</feature>
<gene>
    <name evidence="12" type="ORF">ECRASSUSDP1_LOCUS17341</name>
</gene>
<evidence type="ECO:0000256" key="5">
    <source>
        <dbReference type="ARBA" id="ARBA00022833"/>
    </source>
</evidence>
<feature type="compositionally biased region" description="Basic and acidic residues" evidence="10">
    <location>
        <begin position="151"/>
        <end position="171"/>
    </location>
</feature>
<comment type="subcellular location">
    <subcellularLocation>
        <location evidence="1">Nucleus</location>
    </subcellularLocation>
</comment>
<dbReference type="GO" id="GO:0008270">
    <property type="term" value="F:zinc ion binding"/>
    <property type="evidence" value="ECO:0007669"/>
    <property type="project" value="UniProtKB-KW"/>
</dbReference>
<evidence type="ECO:0000256" key="6">
    <source>
        <dbReference type="ARBA" id="ARBA00023015"/>
    </source>
</evidence>
<dbReference type="SMART" id="SM00355">
    <property type="entry name" value="ZnF_C2H2"/>
    <property type="match status" value="3"/>
</dbReference>
<dbReference type="PANTHER" id="PTHR23235:SF120">
    <property type="entry name" value="KRUPPEL-LIKE FACTOR 15"/>
    <property type="match status" value="1"/>
</dbReference>
<feature type="domain" description="C2H2-type" evidence="11">
    <location>
        <begin position="232"/>
        <end position="259"/>
    </location>
</feature>
<evidence type="ECO:0000259" key="11">
    <source>
        <dbReference type="PROSITE" id="PS50157"/>
    </source>
</evidence>
<keyword evidence="4 9" id="KW-0863">Zinc-finger</keyword>
<keyword evidence="5" id="KW-0862">Zinc</keyword>
<dbReference type="AlphaFoldDB" id="A0AAD1XN53"/>
<evidence type="ECO:0000313" key="12">
    <source>
        <dbReference type="EMBL" id="CAI2375973.1"/>
    </source>
</evidence>
<dbReference type="PROSITE" id="PS00028">
    <property type="entry name" value="ZINC_FINGER_C2H2_1"/>
    <property type="match status" value="3"/>
</dbReference>